<reference evidence="3 4" key="1">
    <citation type="submission" date="2018-11" db="EMBL/GenBank/DDBJ databases">
        <title>Sequencing the genomes of 1000 actinobacteria strains.</title>
        <authorList>
            <person name="Klenk H.-P."/>
        </authorList>
    </citation>
    <scope>NUCLEOTIDE SEQUENCE [LARGE SCALE GENOMIC DNA]</scope>
    <source>
        <strain evidence="1 4">DSM 44780</strain>
        <strain evidence="2 3">DSM 44781</strain>
    </source>
</reference>
<comment type="caution">
    <text evidence="2">The sequence shown here is derived from an EMBL/GenBank/DDBJ whole genome shotgun (WGS) entry which is preliminary data.</text>
</comment>
<evidence type="ECO:0000313" key="2">
    <source>
        <dbReference type="EMBL" id="RPE28555.1"/>
    </source>
</evidence>
<evidence type="ECO:0000313" key="4">
    <source>
        <dbReference type="Proteomes" id="UP000267408"/>
    </source>
</evidence>
<accession>A0A8G1X8Q6</accession>
<proteinExistence type="predicted"/>
<organism evidence="2 3">
    <name type="scientific">Kitasatospora cineracea</name>
    <dbReference type="NCBI Taxonomy" id="88074"/>
    <lineage>
        <taxon>Bacteria</taxon>
        <taxon>Bacillati</taxon>
        <taxon>Actinomycetota</taxon>
        <taxon>Actinomycetes</taxon>
        <taxon>Kitasatosporales</taxon>
        <taxon>Streptomycetaceae</taxon>
        <taxon>Kitasatospora</taxon>
    </lineage>
</organism>
<gene>
    <name evidence="2" type="ORF">EDD38_5692</name>
    <name evidence="1" type="ORF">EDD39_6205</name>
</gene>
<dbReference type="OrthoDB" id="3873778at2"/>
<dbReference type="EMBL" id="RJVJ01000002">
    <property type="protein sequence ID" value="ROR38042.1"/>
    <property type="molecule type" value="Genomic_DNA"/>
</dbReference>
<evidence type="ECO:0000313" key="3">
    <source>
        <dbReference type="Proteomes" id="UP000266906"/>
    </source>
</evidence>
<protein>
    <recommendedName>
        <fullName evidence="5">Resolvase-like protein</fullName>
    </recommendedName>
</protein>
<dbReference type="Proteomes" id="UP000266906">
    <property type="component" value="Unassembled WGS sequence"/>
</dbReference>
<evidence type="ECO:0008006" key="5">
    <source>
        <dbReference type="Google" id="ProtNLM"/>
    </source>
</evidence>
<dbReference type="EMBL" id="RKQG01000002">
    <property type="protein sequence ID" value="RPE28555.1"/>
    <property type="molecule type" value="Genomic_DNA"/>
</dbReference>
<accession>A0A3N4RC62</accession>
<dbReference type="AlphaFoldDB" id="A0A3N4RC62"/>
<keyword evidence="3" id="KW-1185">Reference proteome</keyword>
<dbReference type="RefSeq" id="WP_123562375.1">
    <property type="nucleotide sequence ID" value="NZ_RJVJ01000002.1"/>
</dbReference>
<sequence>MNPRNRPAASRPTAIYLRCYPYDAGFLLDFWSALSHYALAAGLGEATVFLDNGRRSQDPLSSLEALLAAAAAGRVSAVVVPGPFVFSLDDEAARATVRRFEAVGCAVHELPDTHRRRPSARFAVAG</sequence>
<evidence type="ECO:0000313" key="1">
    <source>
        <dbReference type="EMBL" id="ROR38042.1"/>
    </source>
</evidence>
<dbReference type="Proteomes" id="UP000267408">
    <property type="component" value="Unassembled WGS sequence"/>
</dbReference>
<name>A0A3N4RC62_9ACTN</name>